<dbReference type="PANTHER" id="PTHR44196:SF1">
    <property type="entry name" value="DEHYDROGENASE_REDUCTASE SDR FAMILY MEMBER 7B"/>
    <property type="match status" value="1"/>
</dbReference>
<dbReference type="PROSITE" id="PS00061">
    <property type="entry name" value="ADH_SHORT"/>
    <property type="match status" value="1"/>
</dbReference>
<dbReference type="AlphaFoldDB" id="A0A4Q7Z0E6"/>
<protein>
    <submittedName>
        <fullName evidence="4">NADP-dependent 3-hydroxy acid dehydrogenase YdfG</fullName>
    </submittedName>
</protein>
<evidence type="ECO:0000313" key="5">
    <source>
        <dbReference type="Proteomes" id="UP000292958"/>
    </source>
</evidence>
<dbReference type="PANTHER" id="PTHR44196">
    <property type="entry name" value="DEHYDROGENASE/REDUCTASE SDR FAMILY MEMBER 7B"/>
    <property type="match status" value="1"/>
</dbReference>
<sequence length="238" mass="25130">MTEELKGQLAVVTGAARGIGAAIGKQLASMGATVILAARDKARLDQVRQEIEAAGGTAHIAQLDLLDESSIASLAKTIQTRHGSRCDILVNNAAIGLIGKPLIEMSPADWDTLMNTNLRGPYLMVRALAPLMIAAKSGHIVNISSLAGRNPLPNGAAYSASKWGLNGLTYSIAEELRPHNIRVSVIAPGSVNTSFSHSDKNADKKIQPSDVARIVAMLVTQAPQSFVSEVLLRPTQKP</sequence>
<dbReference type="InterPro" id="IPR020904">
    <property type="entry name" value="Sc_DH/Rdtase_CS"/>
</dbReference>
<accession>A0A4Q7Z0E6</accession>
<comment type="similarity">
    <text evidence="1 3">Belongs to the short-chain dehydrogenases/reductases (SDR) family.</text>
</comment>
<dbReference type="SUPFAM" id="SSF51735">
    <property type="entry name" value="NAD(P)-binding Rossmann-fold domains"/>
    <property type="match status" value="1"/>
</dbReference>
<dbReference type="RefSeq" id="WP_130421113.1">
    <property type="nucleotide sequence ID" value="NZ_SHKW01000001.1"/>
</dbReference>
<evidence type="ECO:0000256" key="3">
    <source>
        <dbReference type="RuleBase" id="RU000363"/>
    </source>
</evidence>
<dbReference type="Gene3D" id="3.40.50.720">
    <property type="entry name" value="NAD(P)-binding Rossmann-like Domain"/>
    <property type="match status" value="1"/>
</dbReference>
<organism evidence="4 5">
    <name type="scientific">Edaphobacter modestus</name>
    <dbReference type="NCBI Taxonomy" id="388466"/>
    <lineage>
        <taxon>Bacteria</taxon>
        <taxon>Pseudomonadati</taxon>
        <taxon>Acidobacteriota</taxon>
        <taxon>Terriglobia</taxon>
        <taxon>Terriglobales</taxon>
        <taxon>Acidobacteriaceae</taxon>
        <taxon>Edaphobacter</taxon>
    </lineage>
</organism>
<dbReference type="Proteomes" id="UP000292958">
    <property type="component" value="Unassembled WGS sequence"/>
</dbReference>
<name>A0A4Q7Z0E6_9BACT</name>
<proteinExistence type="inferred from homology"/>
<evidence type="ECO:0000313" key="4">
    <source>
        <dbReference type="EMBL" id="RZU42929.1"/>
    </source>
</evidence>
<keyword evidence="2" id="KW-0560">Oxidoreductase</keyword>
<dbReference type="Pfam" id="PF00106">
    <property type="entry name" value="adh_short"/>
    <property type="match status" value="1"/>
</dbReference>
<evidence type="ECO:0000256" key="1">
    <source>
        <dbReference type="ARBA" id="ARBA00006484"/>
    </source>
</evidence>
<comment type="caution">
    <text evidence="4">The sequence shown here is derived from an EMBL/GenBank/DDBJ whole genome shotgun (WGS) entry which is preliminary data.</text>
</comment>
<dbReference type="PROSITE" id="PS00018">
    <property type="entry name" value="EF_HAND_1"/>
    <property type="match status" value="1"/>
</dbReference>
<evidence type="ECO:0000256" key="2">
    <source>
        <dbReference type="ARBA" id="ARBA00023002"/>
    </source>
</evidence>
<dbReference type="InterPro" id="IPR002347">
    <property type="entry name" value="SDR_fam"/>
</dbReference>
<dbReference type="PRINTS" id="PR00080">
    <property type="entry name" value="SDRFAMILY"/>
</dbReference>
<reference evidence="4 5" key="1">
    <citation type="submission" date="2019-02" db="EMBL/GenBank/DDBJ databases">
        <title>Genomic Encyclopedia of Archaeal and Bacterial Type Strains, Phase II (KMG-II): from individual species to whole genera.</title>
        <authorList>
            <person name="Goeker M."/>
        </authorList>
    </citation>
    <scope>NUCLEOTIDE SEQUENCE [LARGE SCALE GENOMIC DNA]</scope>
    <source>
        <strain evidence="4 5">DSM 18101</strain>
    </source>
</reference>
<dbReference type="EMBL" id="SHKW01000001">
    <property type="protein sequence ID" value="RZU42929.1"/>
    <property type="molecule type" value="Genomic_DNA"/>
</dbReference>
<dbReference type="PRINTS" id="PR00081">
    <property type="entry name" value="GDHRDH"/>
</dbReference>
<keyword evidence="5" id="KW-1185">Reference proteome</keyword>
<dbReference type="InterPro" id="IPR036291">
    <property type="entry name" value="NAD(P)-bd_dom_sf"/>
</dbReference>
<dbReference type="CDD" id="cd05233">
    <property type="entry name" value="SDR_c"/>
    <property type="match status" value="1"/>
</dbReference>
<dbReference type="FunFam" id="3.40.50.720:FF:000084">
    <property type="entry name" value="Short-chain dehydrogenase reductase"/>
    <property type="match status" value="1"/>
</dbReference>
<gene>
    <name evidence="4" type="ORF">BDD14_4530</name>
</gene>
<dbReference type="OrthoDB" id="9805904at2"/>
<dbReference type="InterPro" id="IPR018247">
    <property type="entry name" value="EF_Hand_1_Ca_BS"/>
</dbReference>
<dbReference type="GO" id="GO:0016491">
    <property type="term" value="F:oxidoreductase activity"/>
    <property type="evidence" value="ECO:0007669"/>
    <property type="project" value="UniProtKB-KW"/>
</dbReference>
<dbReference type="GO" id="GO:0016020">
    <property type="term" value="C:membrane"/>
    <property type="evidence" value="ECO:0007669"/>
    <property type="project" value="TreeGrafter"/>
</dbReference>